<sequence length="95" mass="10868">MGSVGSQREHPNEQREGGKDEDNQQASSSKTLSDVINHIEPLQTFVGTRFDAFETRFRNLDMAMGTRFDELESRVGNIEEQLQHLRNGFDNEPRS</sequence>
<dbReference type="AlphaFoldDB" id="A0A0L9VA07"/>
<proteinExistence type="predicted"/>
<dbReference type="EMBL" id="CM003379">
    <property type="protein sequence ID" value="KOM51838.1"/>
    <property type="molecule type" value="Genomic_DNA"/>
</dbReference>
<evidence type="ECO:0000313" key="3">
    <source>
        <dbReference type="Proteomes" id="UP000053144"/>
    </source>
</evidence>
<accession>A0A0L9VA07</accession>
<organism evidence="2 3">
    <name type="scientific">Phaseolus angularis</name>
    <name type="common">Azuki bean</name>
    <name type="synonym">Vigna angularis</name>
    <dbReference type="NCBI Taxonomy" id="3914"/>
    <lineage>
        <taxon>Eukaryota</taxon>
        <taxon>Viridiplantae</taxon>
        <taxon>Streptophyta</taxon>
        <taxon>Embryophyta</taxon>
        <taxon>Tracheophyta</taxon>
        <taxon>Spermatophyta</taxon>
        <taxon>Magnoliopsida</taxon>
        <taxon>eudicotyledons</taxon>
        <taxon>Gunneridae</taxon>
        <taxon>Pentapetalae</taxon>
        <taxon>rosids</taxon>
        <taxon>fabids</taxon>
        <taxon>Fabales</taxon>
        <taxon>Fabaceae</taxon>
        <taxon>Papilionoideae</taxon>
        <taxon>50 kb inversion clade</taxon>
        <taxon>NPAAA clade</taxon>
        <taxon>indigoferoid/millettioid clade</taxon>
        <taxon>Phaseoleae</taxon>
        <taxon>Vigna</taxon>
    </lineage>
</organism>
<name>A0A0L9VA07_PHAAN</name>
<evidence type="ECO:0000256" key="1">
    <source>
        <dbReference type="SAM" id="MobiDB-lite"/>
    </source>
</evidence>
<protein>
    <submittedName>
        <fullName evidence="2">Uncharacterized protein</fullName>
    </submittedName>
</protein>
<gene>
    <name evidence="2" type="ORF">LR48_Vigan09g049700</name>
</gene>
<evidence type="ECO:0000313" key="2">
    <source>
        <dbReference type="EMBL" id="KOM51838.1"/>
    </source>
</evidence>
<feature type="compositionally biased region" description="Polar residues" evidence="1">
    <location>
        <begin position="24"/>
        <end position="34"/>
    </location>
</feature>
<feature type="region of interest" description="Disordered" evidence="1">
    <location>
        <begin position="1"/>
        <end position="35"/>
    </location>
</feature>
<dbReference type="Gene3D" id="1.20.1270.70">
    <property type="entry name" value="Designed single chain three-helix bundle"/>
    <property type="match status" value="1"/>
</dbReference>
<dbReference type="Gramene" id="KOM51838">
    <property type="protein sequence ID" value="KOM51838"/>
    <property type="gene ID" value="LR48_Vigan09g049700"/>
</dbReference>
<reference evidence="3" key="1">
    <citation type="journal article" date="2015" name="Proc. Natl. Acad. Sci. U.S.A.">
        <title>Genome sequencing of adzuki bean (Vigna angularis) provides insight into high starch and low fat accumulation and domestication.</title>
        <authorList>
            <person name="Yang K."/>
            <person name="Tian Z."/>
            <person name="Chen C."/>
            <person name="Luo L."/>
            <person name="Zhao B."/>
            <person name="Wang Z."/>
            <person name="Yu L."/>
            <person name="Li Y."/>
            <person name="Sun Y."/>
            <person name="Li W."/>
            <person name="Chen Y."/>
            <person name="Li Y."/>
            <person name="Zhang Y."/>
            <person name="Ai D."/>
            <person name="Zhao J."/>
            <person name="Shang C."/>
            <person name="Ma Y."/>
            <person name="Wu B."/>
            <person name="Wang M."/>
            <person name="Gao L."/>
            <person name="Sun D."/>
            <person name="Zhang P."/>
            <person name="Guo F."/>
            <person name="Wang W."/>
            <person name="Li Y."/>
            <person name="Wang J."/>
            <person name="Varshney R.K."/>
            <person name="Wang J."/>
            <person name="Ling H.Q."/>
            <person name="Wan P."/>
        </authorList>
    </citation>
    <scope>NUCLEOTIDE SEQUENCE</scope>
    <source>
        <strain evidence="3">cv. Jingnong 6</strain>
    </source>
</reference>
<feature type="compositionally biased region" description="Basic and acidic residues" evidence="1">
    <location>
        <begin position="7"/>
        <end position="22"/>
    </location>
</feature>
<dbReference type="Proteomes" id="UP000053144">
    <property type="component" value="Chromosome 9"/>
</dbReference>